<accession>A0AA38HRM3</accession>
<protein>
    <submittedName>
        <fullName evidence="1">Uncharacterized protein</fullName>
    </submittedName>
</protein>
<evidence type="ECO:0000313" key="1">
    <source>
        <dbReference type="EMBL" id="KAJ3641277.1"/>
    </source>
</evidence>
<reference evidence="1" key="1">
    <citation type="journal article" date="2023" name="G3 (Bethesda)">
        <title>Whole genome assemblies of Zophobas morio and Tenebrio molitor.</title>
        <authorList>
            <person name="Kaur S."/>
            <person name="Stinson S.A."/>
            <person name="diCenzo G.C."/>
        </authorList>
    </citation>
    <scope>NUCLEOTIDE SEQUENCE</scope>
    <source>
        <strain evidence="1">QUZm001</strain>
    </source>
</reference>
<dbReference type="AlphaFoldDB" id="A0AA38HRM3"/>
<keyword evidence="2" id="KW-1185">Reference proteome</keyword>
<dbReference type="EMBL" id="JALNTZ010000009">
    <property type="protein sequence ID" value="KAJ3641277.1"/>
    <property type="molecule type" value="Genomic_DNA"/>
</dbReference>
<comment type="caution">
    <text evidence="1">The sequence shown here is derived from an EMBL/GenBank/DDBJ whole genome shotgun (WGS) entry which is preliminary data.</text>
</comment>
<proteinExistence type="predicted"/>
<gene>
    <name evidence="1" type="ORF">Zmor_027789</name>
</gene>
<name>A0AA38HRM3_9CUCU</name>
<organism evidence="1 2">
    <name type="scientific">Zophobas morio</name>
    <dbReference type="NCBI Taxonomy" id="2755281"/>
    <lineage>
        <taxon>Eukaryota</taxon>
        <taxon>Metazoa</taxon>
        <taxon>Ecdysozoa</taxon>
        <taxon>Arthropoda</taxon>
        <taxon>Hexapoda</taxon>
        <taxon>Insecta</taxon>
        <taxon>Pterygota</taxon>
        <taxon>Neoptera</taxon>
        <taxon>Endopterygota</taxon>
        <taxon>Coleoptera</taxon>
        <taxon>Polyphaga</taxon>
        <taxon>Cucujiformia</taxon>
        <taxon>Tenebrionidae</taxon>
        <taxon>Zophobas</taxon>
    </lineage>
</organism>
<sequence>MISCSLDWAMDLIAYKFIKTGEIFYLDRTPVTYSSNEIWLYVTNTELSMWVRSGFLDTENFEECCAGYTWLDMQPTIHHALESNRLINCNKEIFILLLSLGLCVFIS</sequence>
<evidence type="ECO:0000313" key="2">
    <source>
        <dbReference type="Proteomes" id="UP001168821"/>
    </source>
</evidence>
<dbReference type="Proteomes" id="UP001168821">
    <property type="component" value="Unassembled WGS sequence"/>
</dbReference>